<reference evidence="1 2" key="1">
    <citation type="submission" date="2018-10" db="EMBL/GenBank/DDBJ databases">
        <title>The genome of Lysobacter enzymogenes OH11.</title>
        <authorList>
            <person name="Liu F."/>
            <person name="Zhao Y."/>
            <person name="Qian G."/>
            <person name="Chen Y."/>
            <person name="Xu H."/>
        </authorList>
    </citation>
    <scope>NUCLEOTIDE SEQUENCE [LARGE SCALE GENOMIC DNA]</scope>
    <source>
        <strain evidence="1 2">OH11</strain>
    </source>
</reference>
<gene>
    <name evidence="1" type="ORF">D9T17_06700</name>
</gene>
<name>A0A3N2RK89_LYSEN</name>
<protein>
    <submittedName>
        <fullName evidence="1">DUF4238 domain-containing protein</fullName>
    </submittedName>
</protein>
<dbReference type="RefSeq" id="WP_123646705.1">
    <property type="nucleotide sequence ID" value="NZ_RCTY01000019.1"/>
</dbReference>
<organism evidence="1 2">
    <name type="scientific">Lysobacter enzymogenes</name>
    <dbReference type="NCBI Taxonomy" id="69"/>
    <lineage>
        <taxon>Bacteria</taxon>
        <taxon>Pseudomonadati</taxon>
        <taxon>Pseudomonadota</taxon>
        <taxon>Gammaproteobacteria</taxon>
        <taxon>Lysobacterales</taxon>
        <taxon>Lysobacteraceae</taxon>
        <taxon>Lysobacter</taxon>
    </lineage>
</organism>
<evidence type="ECO:0000313" key="1">
    <source>
        <dbReference type="EMBL" id="ROU07885.1"/>
    </source>
</evidence>
<dbReference type="InterPro" id="IPR025332">
    <property type="entry name" value="DUF4238"/>
</dbReference>
<dbReference type="EMBL" id="RCTY01000019">
    <property type="protein sequence ID" value="ROU07885.1"/>
    <property type="molecule type" value="Genomic_DNA"/>
</dbReference>
<dbReference type="AlphaFoldDB" id="A0A3N2RK89"/>
<sequence>MKFEKRNHHYVPQYWQRGFRGSNGHLYGRFGSDIRPVSPRTIMQSDWLYTVFDDQWNPSDALEDALSAVEAKDAKLFQRLHIPGYVTKPEDRDQLCAVLALQACRHPDVLGRGHRRSQELGKFLADAHSMTYDTFKNAIAAFGVAAGDAYDCYVVLRARTPQQLQVELADLLSLSPQSPQLPVQDALRAMEAITAGLKPLDLTLLDAPPGYAFVLGDTPLPQADLHLGFSVPLSKSLAVLAGPASISPATLGALPRRFARAAEVDSINRTQRDNAFEVVVGPSASLLATI</sequence>
<dbReference type="Pfam" id="PF14022">
    <property type="entry name" value="DUF4238"/>
    <property type="match status" value="1"/>
</dbReference>
<evidence type="ECO:0000313" key="2">
    <source>
        <dbReference type="Proteomes" id="UP000275910"/>
    </source>
</evidence>
<proteinExistence type="predicted"/>
<accession>A0A3N2RK89</accession>
<comment type="caution">
    <text evidence="1">The sequence shown here is derived from an EMBL/GenBank/DDBJ whole genome shotgun (WGS) entry which is preliminary data.</text>
</comment>
<dbReference type="Proteomes" id="UP000275910">
    <property type="component" value="Unassembled WGS sequence"/>
</dbReference>